<feature type="domain" description="Glycoside hydrolase family 42 N-terminal" evidence="3">
    <location>
        <begin position="423"/>
        <end position="565"/>
    </location>
</feature>
<dbReference type="GO" id="GO:0009341">
    <property type="term" value="C:beta-galactosidase complex"/>
    <property type="evidence" value="ECO:0007669"/>
    <property type="project" value="InterPro"/>
</dbReference>
<dbReference type="Gene3D" id="3.20.20.80">
    <property type="entry name" value="Glycosidases"/>
    <property type="match status" value="1"/>
</dbReference>
<sequence length="685" mass="77505">MKMPSLVIIATICCALLDAQELPVSQEQLQPRHHAQATVHDQSICLRFNSPEWSAGVRILPPPQQTTWDFSQARFLAVDVENLSPDHQLRLTMHLASGSRRSNAATQNQDHTTDTPIAARRFRSCYSGIGLNPGEKRTLRLELPHTAIYEHPDSYGRRSLDSNHINAIDFEMQWPFEPPRDGLVYCRLSALRLEGQADHEAQIASEHYLPFVDAYGQYRHAYWPEKIRHDAQLPAAHAAELAELHDAPASWDQYGGWLAGPRLESTGAFRTAKYHDRWYFVSPAGTLFWSLGIDVLRSYTDATNASKNPEWFTTPLPDNGILPFTHWNLQKKYGRDDYADEFYAVLLRRLRSWGINTIGNWGAKELMASGTMPYTLSLGDFTKGITRLPKHRLYDVFAADFAATMGNLLRDRAAADPLVKKSLDDPMCIGYFIDNELPFNKLSEALLQAAPDQPARQAFIRQLQDSYPSVQALNQAWGSDFTTWDKVAAIRASIANNAFRADFRSHARAYADRYFAVCRQAIKAAAPHRLYLGCRFIGFRQADYIWDAAARHCDVLSVNAYSNSVANVSQQDLRDKPLLLGEFHFGTYDRGMFSPGLCPVVSQNERATSYIRLVQGALAHPNFVGAHYFQFRDQPLTGRHDGEGYQIGFVDVCDTPYPEMTTAARQVGSNMYHYREARTLKNNME</sequence>
<dbReference type="InterPro" id="IPR017853">
    <property type="entry name" value="GH"/>
</dbReference>
<evidence type="ECO:0000313" key="5">
    <source>
        <dbReference type="Proteomes" id="UP001238163"/>
    </source>
</evidence>
<dbReference type="GO" id="GO:0005975">
    <property type="term" value="P:carbohydrate metabolic process"/>
    <property type="evidence" value="ECO:0007669"/>
    <property type="project" value="InterPro"/>
</dbReference>
<reference evidence="4" key="1">
    <citation type="submission" date="2023-07" db="EMBL/GenBank/DDBJ databases">
        <title>Genomic Encyclopedia of Type Strains, Phase IV (KMG-IV): sequencing the most valuable type-strain genomes for metagenomic binning, comparative biology and taxonomic classification.</title>
        <authorList>
            <person name="Goeker M."/>
        </authorList>
    </citation>
    <scope>NUCLEOTIDE SEQUENCE</scope>
    <source>
        <strain evidence="4">DSM 24202</strain>
    </source>
</reference>
<keyword evidence="2" id="KW-0326">Glycosidase</keyword>
<evidence type="ECO:0000256" key="2">
    <source>
        <dbReference type="ARBA" id="ARBA00023295"/>
    </source>
</evidence>
<proteinExistence type="predicted"/>
<dbReference type="InterPro" id="IPR013529">
    <property type="entry name" value="Glyco_hydro_42_N"/>
</dbReference>
<evidence type="ECO:0000256" key="1">
    <source>
        <dbReference type="ARBA" id="ARBA00022801"/>
    </source>
</evidence>
<dbReference type="SUPFAM" id="SSF51445">
    <property type="entry name" value="(Trans)glycosidases"/>
    <property type="match status" value="1"/>
</dbReference>
<dbReference type="GO" id="GO:0004565">
    <property type="term" value="F:beta-galactosidase activity"/>
    <property type="evidence" value="ECO:0007669"/>
    <property type="project" value="InterPro"/>
</dbReference>
<organism evidence="4 5">
    <name type="scientific">Oligosphaera ethanolica</name>
    <dbReference type="NCBI Taxonomy" id="760260"/>
    <lineage>
        <taxon>Bacteria</taxon>
        <taxon>Pseudomonadati</taxon>
        <taxon>Lentisphaerota</taxon>
        <taxon>Oligosphaeria</taxon>
        <taxon>Oligosphaerales</taxon>
        <taxon>Oligosphaeraceae</taxon>
        <taxon>Oligosphaera</taxon>
    </lineage>
</organism>
<dbReference type="AlphaFoldDB" id="A0AAE4AQR4"/>
<protein>
    <recommendedName>
        <fullName evidence="3">Glycoside hydrolase family 42 N-terminal domain-containing protein</fullName>
    </recommendedName>
</protein>
<comment type="caution">
    <text evidence="4">The sequence shown here is derived from an EMBL/GenBank/DDBJ whole genome shotgun (WGS) entry which is preliminary data.</text>
</comment>
<evidence type="ECO:0000259" key="3">
    <source>
        <dbReference type="Pfam" id="PF02449"/>
    </source>
</evidence>
<keyword evidence="1" id="KW-0378">Hydrolase</keyword>
<dbReference type="Pfam" id="PF02449">
    <property type="entry name" value="Glyco_hydro_42"/>
    <property type="match status" value="1"/>
</dbReference>
<accession>A0AAE4AQR4</accession>
<name>A0AAE4AQR4_9BACT</name>
<dbReference type="Proteomes" id="UP001238163">
    <property type="component" value="Unassembled WGS sequence"/>
</dbReference>
<evidence type="ECO:0000313" key="4">
    <source>
        <dbReference type="EMBL" id="MDQ0291805.1"/>
    </source>
</evidence>
<keyword evidence="5" id="KW-1185">Reference proteome</keyword>
<gene>
    <name evidence="4" type="ORF">J3R75_003912</name>
</gene>
<dbReference type="EMBL" id="JAUSVL010000001">
    <property type="protein sequence ID" value="MDQ0291805.1"/>
    <property type="molecule type" value="Genomic_DNA"/>
</dbReference>